<dbReference type="PANTHER" id="PTHR43539">
    <property type="entry name" value="FLAVIN-BINDING MONOOXYGENASE-LIKE PROTEIN (AFU_ORTHOLOGUE AFUA_4G09220)"/>
    <property type="match status" value="1"/>
</dbReference>
<comment type="pathway">
    <text evidence="2">Siderophore biosynthesis.</text>
</comment>
<sequence>MTHSPPDHQPAQIPTVTTTATGLAALQLRLREDLERLDLPAEDWLRRPAGDPMLDVAIVGGGQAGLAAAAALQLAGVARVRVFDRAPAGQEGPWVTHARMEVLRSPKHLAGPALGLPSLTFRAWYEAQYGRAGWDALGRIPRRQWQDYLNWYRTVLELPVTHRTRIEGITGTTLPDGSPGVAFQAWPEGQAEDQRGAQPQRLLARHLVLATGMDGLGGPAIPELVDGLPRARWQHTSEHIDFSAWRGKRVALIGGGDSALDAAATAAEAGAAQVDVFVRDADFSRINHWKAYTHPGHVHGFLALTPEQRQPLLDFLKAQKVPPAQDTVRRVARQPAIRLHFSSPVTALTVAADQALVLRTPHGAFSADHLVLATGYALDLAARPELTVLAPHIRFWSDRQPPLAAGFALDGFPDLEPDYALREKTPGACPALGRVHLFTAAALLSLGKLTGDIPGISHGAERLARGIVARLYAADRERQFQAVRDYDELEVQGDEWAASRVTHSLSHGTPPSEISR</sequence>
<comment type="caution">
    <text evidence="8">The sequence shown here is derived from an EMBL/GenBank/DDBJ whole genome shotgun (WGS) entry which is preliminary data.</text>
</comment>
<evidence type="ECO:0000256" key="7">
    <source>
        <dbReference type="ARBA" id="ARBA00023002"/>
    </source>
</evidence>
<accession>A0ABU5IFW2</accession>
<keyword evidence="4" id="KW-0285">Flavoprotein</keyword>
<dbReference type="Pfam" id="PF13434">
    <property type="entry name" value="Lys_Orn_oxgnase"/>
    <property type="match status" value="1"/>
</dbReference>
<dbReference type="PANTHER" id="PTHR43539:SF91">
    <property type="entry name" value="FAD-DEPENDENT URATE HYDROXYLASE"/>
    <property type="match status" value="1"/>
</dbReference>
<dbReference type="SUPFAM" id="SSF51905">
    <property type="entry name" value="FAD/NAD(P)-binding domain"/>
    <property type="match status" value="1"/>
</dbReference>
<gene>
    <name evidence="8" type="ORF">SM757_15625</name>
</gene>
<dbReference type="InterPro" id="IPR025700">
    <property type="entry name" value="Lys/Orn_oxygenase"/>
</dbReference>
<dbReference type="Gene3D" id="3.50.50.60">
    <property type="entry name" value="FAD/NAD(P)-binding domain"/>
    <property type="match status" value="1"/>
</dbReference>
<keyword evidence="6" id="KW-0521">NADP</keyword>
<protein>
    <submittedName>
        <fullName evidence="8">SidA/IucD/PvdA family monooxygenase</fullName>
    </submittedName>
</protein>
<evidence type="ECO:0000313" key="9">
    <source>
        <dbReference type="Proteomes" id="UP001293718"/>
    </source>
</evidence>
<keyword evidence="5" id="KW-0274">FAD</keyword>
<evidence type="ECO:0000256" key="3">
    <source>
        <dbReference type="ARBA" id="ARBA00007588"/>
    </source>
</evidence>
<evidence type="ECO:0000313" key="8">
    <source>
        <dbReference type="EMBL" id="MDZ5458008.1"/>
    </source>
</evidence>
<keyword evidence="7" id="KW-0560">Oxidoreductase</keyword>
<keyword evidence="9" id="KW-1185">Reference proteome</keyword>
<evidence type="ECO:0000256" key="5">
    <source>
        <dbReference type="ARBA" id="ARBA00022827"/>
    </source>
</evidence>
<proteinExistence type="inferred from homology"/>
<dbReference type="EMBL" id="JAXOJX010000024">
    <property type="protein sequence ID" value="MDZ5458008.1"/>
    <property type="molecule type" value="Genomic_DNA"/>
</dbReference>
<dbReference type="GO" id="GO:0004497">
    <property type="term" value="F:monooxygenase activity"/>
    <property type="evidence" value="ECO:0007669"/>
    <property type="project" value="UniProtKB-KW"/>
</dbReference>
<keyword evidence="8" id="KW-0503">Monooxygenase</keyword>
<evidence type="ECO:0000256" key="1">
    <source>
        <dbReference type="ARBA" id="ARBA00001974"/>
    </source>
</evidence>
<dbReference type="PRINTS" id="PR00411">
    <property type="entry name" value="PNDRDTASEI"/>
</dbReference>
<evidence type="ECO:0000256" key="4">
    <source>
        <dbReference type="ARBA" id="ARBA00022630"/>
    </source>
</evidence>
<dbReference type="InterPro" id="IPR036188">
    <property type="entry name" value="FAD/NAD-bd_sf"/>
</dbReference>
<reference evidence="8 9" key="1">
    <citation type="submission" date="2023-11" db="EMBL/GenBank/DDBJ databases">
        <title>Draft genome of Azohydromonas lata strain H1 (DSM1123), a polyhydroxyalkanoate producer.</title>
        <authorList>
            <person name="Traversa D."/>
            <person name="D'Addabbo P."/>
            <person name="Pazzani C."/>
            <person name="Manzari C."/>
            <person name="Chiara M."/>
            <person name="Scrascia M."/>
        </authorList>
    </citation>
    <scope>NUCLEOTIDE SEQUENCE [LARGE SCALE GENOMIC DNA]</scope>
    <source>
        <strain evidence="8 9">H1</strain>
    </source>
</reference>
<comment type="similarity">
    <text evidence="3">Belongs to the lysine N(6)-hydroxylase/L-ornithine N(5)-oxygenase family.</text>
</comment>
<evidence type="ECO:0000256" key="2">
    <source>
        <dbReference type="ARBA" id="ARBA00004924"/>
    </source>
</evidence>
<dbReference type="PRINTS" id="PR00368">
    <property type="entry name" value="FADPNR"/>
</dbReference>
<name>A0ABU5IFW2_9BURK</name>
<dbReference type="InterPro" id="IPR050982">
    <property type="entry name" value="Auxin_biosynth/cation_transpt"/>
</dbReference>
<organism evidence="8 9">
    <name type="scientific">Azohydromonas lata</name>
    <dbReference type="NCBI Taxonomy" id="45677"/>
    <lineage>
        <taxon>Bacteria</taxon>
        <taxon>Pseudomonadati</taxon>
        <taxon>Pseudomonadota</taxon>
        <taxon>Betaproteobacteria</taxon>
        <taxon>Burkholderiales</taxon>
        <taxon>Sphaerotilaceae</taxon>
        <taxon>Azohydromonas</taxon>
    </lineage>
</organism>
<comment type="cofactor">
    <cofactor evidence="1">
        <name>FAD</name>
        <dbReference type="ChEBI" id="CHEBI:57692"/>
    </cofactor>
</comment>
<evidence type="ECO:0000256" key="6">
    <source>
        <dbReference type="ARBA" id="ARBA00022857"/>
    </source>
</evidence>
<dbReference type="Proteomes" id="UP001293718">
    <property type="component" value="Unassembled WGS sequence"/>
</dbReference>
<dbReference type="RefSeq" id="WP_322466183.1">
    <property type="nucleotide sequence ID" value="NZ_JAXOJX010000024.1"/>
</dbReference>